<dbReference type="GO" id="GO:0016747">
    <property type="term" value="F:acyltransferase activity, transferring groups other than amino-acyl groups"/>
    <property type="evidence" value="ECO:0007669"/>
    <property type="project" value="InterPro"/>
</dbReference>
<comment type="caution">
    <text evidence="2">The sequence shown here is derived from an EMBL/GenBank/DDBJ whole genome shotgun (WGS) entry which is preliminary data.</text>
</comment>
<proteinExistence type="predicted"/>
<name>A0A561V4G7_9ACTN</name>
<dbReference type="Pfam" id="PF12746">
    <property type="entry name" value="GNAT_acetyltran"/>
    <property type="match status" value="1"/>
</dbReference>
<gene>
    <name evidence="2" type="ORF">FHX80_114997</name>
</gene>
<dbReference type="SUPFAM" id="SSF55729">
    <property type="entry name" value="Acyl-CoA N-acyltransferases (Nat)"/>
    <property type="match status" value="1"/>
</dbReference>
<evidence type="ECO:0000313" key="2">
    <source>
        <dbReference type="EMBL" id="TWG06502.1"/>
    </source>
</evidence>
<protein>
    <submittedName>
        <fullName evidence="2">GNAT acetyltransferase-like protein</fullName>
    </submittedName>
</protein>
<dbReference type="InterPro" id="IPR016181">
    <property type="entry name" value="Acyl_CoA_acyltransferase"/>
</dbReference>
<feature type="domain" description="N-acetyltransferase" evidence="1">
    <location>
        <begin position="117"/>
        <end position="240"/>
    </location>
</feature>
<dbReference type="Proteomes" id="UP000318186">
    <property type="component" value="Unassembled WGS sequence"/>
</dbReference>
<dbReference type="AlphaFoldDB" id="A0A561V4G7"/>
<dbReference type="PROSITE" id="PS51186">
    <property type="entry name" value="GNAT"/>
    <property type="match status" value="1"/>
</dbReference>
<dbReference type="OrthoDB" id="4824241at2"/>
<dbReference type="InterPro" id="IPR027365">
    <property type="entry name" value="GNAT_acetyltra_YdfB-like"/>
</dbReference>
<dbReference type="Gene3D" id="3.40.630.30">
    <property type="match status" value="1"/>
</dbReference>
<reference evidence="2 3" key="1">
    <citation type="submission" date="2019-06" db="EMBL/GenBank/DDBJ databases">
        <title>Sequencing the genomes of 1000 actinobacteria strains.</title>
        <authorList>
            <person name="Klenk H.-P."/>
        </authorList>
    </citation>
    <scope>NUCLEOTIDE SEQUENCE [LARGE SCALE GENOMIC DNA]</scope>
    <source>
        <strain evidence="2 3">DSM 42059</strain>
    </source>
</reference>
<keyword evidence="2" id="KW-0808">Transferase</keyword>
<organism evidence="2 3">
    <name type="scientific">Streptomyces brevispora</name>
    <dbReference type="NCBI Taxonomy" id="887462"/>
    <lineage>
        <taxon>Bacteria</taxon>
        <taxon>Bacillati</taxon>
        <taxon>Actinomycetota</taxon>
        <taxon>Actinomycetes</taxon>
        <taxon>Kitasatosporales</taxon>
        <taxon>Streptomycetaceae</taxon>
        <taxon>Streptomyces</taxon>
    </lineage>
</organism>
<accession>A0A561V4G7</accession>
<evidence type="ECO:0000259" key="1">
    <source>
        <dbReference type="PROSITE" id="PS51186"/>
    </source>
</evidence>
<dbReference type="RefSeq" id="WP_145766263.1">
    <property type="nucleotide sequence ID" value="NZ_VIWW01000001.1"/>
</dbReference>
<dbReference type="InterPro" id="IPR000182">
    <property type="entry name" value="GNAT_dom"/>
</dbReference>
<evidence type="ECO:0000313" key="3">
    <source>
        <dbReference type="Proteomes" id="UP000318186"/>
    </source>
</evidence>
<dbReference type="EMBL" id="VIWW01000001">
    <property type="protein sequence ID" value="TWG06502.1"/>
    <property type="molecule type" value="Genomic_DNA"/>
</dbReference>
<sequence length="240" mass="24616">MPIDPLLLRARALWEDLARVPVSFPPPGGVHVVVSQESGLCPAGWLGVVALGESAIVTVPTESAAVIVRGALAGLSVEGVVDGTSIRTVLPVARALGPAVLSYVSPEGFRPVASGALSAEQLPTGHPDLRRLERAVGEGDAGEAALNEITSPAFVVREHGQVVAAAGYRAWPSRTAHIGVLTAPAARGRGLARVTGSATVAHALAAGLLPQWRARPPASRRVAAALGFEELGFQLSVEIV</sequence>